<evidence type="ECO:0000256" key="1">
    <source>
        <dbReference type="SAM" id="SignalP"/>
    </source>
</evidence>
<sequence length="96" mass="11049">MKFFIALIAIMAATIVNAALAPDHDVPAVPENPEQAWWSSTDHVLEELCKKCDDEFSRCHREWACWFDPVNCDTRCAIQVCHFDKDCKEKCGWDKC</sequence>
<keyword evidence="1" id="KW-0732">Signal</keyword>
<feature type="signal peptide" evidence="1">
    <location>
        <begin position="1"/>
        <end position="18"/>
    </location>
</feature>
<proteinExistence type="predicted"/>
<evidence type="ECO:0000313" key="2">
    <source>
        <dbReference type="EMBL" id="KAF1949895.1"/>
    </source>
</evidence>
<dbReference type="EMBL" id="ML977030">
    <property type="protein sequence ID" value="KAF1949895.1"/>
    <property type="molecule type" value="Genomic_DNA"/>
</dbReference>
<reference evidence="2" key="1">
    <citation type="journal article" date="2020" name="Stud. Mycol.">
        <title>101 Dothideomycetes genomes: a test case for predicting lifestyles and emergence of pathogens.</title>
        <authorList>
            <person name="Haridas S."/>
            <person name="Albert R."/>
            <person name="Binder M."/>
            <person name="Bloem J."/>
            <person name="Labutti K."/>
            <person name="Salamov A."/>
            <person name="Andreopoulos B."/>
            <person name="Baker S."/>
            <person name="Barry K."/>
            <person name="Bills G."/>
            <person name="Bluhm B."/>
            <person name="Cannon C."/>
            <person name="Castanera R."/>
            <person name="Culley D."/>
            <person name="Daum C."/>
            <person name="Ezra D."/>
            <person name="Gonzalez J."/>
            <person name="Henrissat B."/>
            <person name="Kuo A."/>
            <person name="Liang C."/>
            <person name="Lipzen A."/>
            <person name="Lutzoni F."/>
            <person name="Magnuson J."/>
            <person name="Mondo S."/>
            <person name="Nolan M."/>
            <person name="Ohm R."/>
            <person name="Pangilinan J."/>
            <person name="Park H.-J."/>
            <person name="Ramirez L."/>
            <person name="Alfaro M."/>
            <person name="Sun H."/>
            <person name="Tritt A."/>
            <person name="Yoshinaga Y."/>
            <person name="Zwiers L.-H."/>
            <person name="Turgeon B."/>
            <person name="Goodwin S."/>
            <person name="Spatafora J."/>
            <person name="Crous P."/>
            <person name="Grigoriev I."/>
        </authorList>
    </citation>
    <scope>NUCLEOTIDE SEQUENCE</scope>
    <source>
        <strain evidence="2">CBS 675.92</strain>
    </source>
</reference>
<feature type="chain" id="PRO_5025390304" evidence="1">
    <location>
        <begin position="19"/>
        <end position="96"/>
    </location>
</feature>
<keyword evidence="3" id="KW-1185">Reference proteome</keyword>
<dbReference type="AlphaFoldDB" id="A0A6A5TAC2"/>
<name>A0A6A5TAC2_9PLEO</name>
<protein>
    <submittedName>
        <fullName evidence="2">Uncharacterized protein</fullName>
    </submittedName>
</protein>
<evidence type="ECO:0000313" key="3">
    <source>
        <dbReference type="Proteomes" id="UP000800035"/>
    </source>
</evidence>
<organism evidence="2 3">
    <name type="scientific">Byssothecium circinans</name>
    <dbReference type="NCBI Taxonomy" id="147558"/>
    <lineage>
        <taxon>Eukaryota</taxon>
        <taxon>Fungi</taxon>
        <taxon>Dikarya</taxon>
        <taxon>Ascomycota</taxon>
        <taxon>Pezizomycotina</taxon>
        <taxon>Dothideomycetes</taxon>
        <taxon>Pleosporomycetidae</taxon>
        <taxon>Pleosporales</taxon>
        <taxon>Massarineae</taxon>
        <taxon>Massarinaceae</taxon>
        <taxon>Byssothecium</taxon>
    </lineage>
</organism>
<dbReference type="OrthoDB" id="3662007at2759"/>
<accession>A0A6A5TAC2</accession>
<gene>
    <name evidence="2" type="ORF">CC80DRAFT_598530</name>
</gene>
<dbReference type="Proteomes" id="UP000800035">
    <property type="component" value="Unassembled WGS sequence"/>
</dbReference>